<reference evidence="5" key="1">
    <citation type="journal article" date="2023" name="Mol. Phylogenet. Evol.">
        <title>Genome-scale phylogeny and comparative genomics of the fungal order Sordariales.</title>
        <authorList>
            <person name="Hensen N."/>
            <person name="Bonometti L."/>
            <person name="Westerberg I."/>
            <person name="Brannstrom I.O."/>
            <person name="Guillou S."/>
            <person name="Cros-Aarteil S."/>
            <person name="Calhoun S."/>
            <person name="Haridas S."/>
            <person name="Kuo A."/>
            <person name="Mondo S."/>
            <person name="Pangilinan J."/>
            <person name="Riley R."/>
            <person name="LaButti K."/>
            <person name="Andreopoulos B."/>
            <person name="Lipzen A."/>
            <person name="Chen C."/>
            <person name="Yan M."/>
            <person name="Daum C."/>
            <person name="Ng V."/>
            <person name="Clum A."/>
            <person name="Steindorff A."/>
            <person name="Ohm R.A."/>
            <person name="Martin F."/>
            <person name="Silar P."/>
            <person name="Natvig D.O."/>
            <person name="Lalanne C."/>
            <person name="Gautier V."/>
            <person name="Ament-Velasquez S.L."/>
            <person name="Kruys A."/>
            <person name="Hutchinson M.I."/>
            <person name="Powell A.J."/>
            <person name="Barry K."/>
            <person name="Miller A.N."/>
            <person name="Grigoriev I.V."/>
            <person name="Debuchy R."/>
            <person name="Gladieux P."/>
            <person name="Hiltunen Thoren M."/>
            <person name="Johannesson H."/>
        </authorList>
    </citation>
    <scope>NUCLEOTIDE SEQUENCE [LARGE SCALE GENOMIC DNA]</scope>
    <source>
        <strain evidence="5">CBS 340.73</strain>
    </source>
</reference>
<dbReference type="Proteomes" id="UP001303473">
    <property type="component" value="Unassembled WGS sequence"/>
</dbReference>
<dbReference type="InterPro" id="IPR029033">
    <property type="entry name" value="His_PPase_superfam"/>
</dbReference>
<comment type="caution">
    <text evidence="4">The sequence shown here is derived from an EMBL/GenBank/DDBJ whole genome shotgun (WGS) entry which is preliminary data.</text>
</comment>
<dbReference type="InterPro" id="IPR051695">
    <property type="entry name" value="Phosphoglycerate_Mutase"/>
</dbReference>
<dbReference type="EMBL" id="MU853814">
    <property type="protein sequence ID" value="KAK3939294.1"/>
    <property type="molecule type" value="Genomic_DNA"/>
</dbReference>
<dbReference type="Pfam" id="PF00300">
    <property type="entry name" value="His_Phos_1"/>
    <property type="match status" value="1"/>
</dbReference>
<evidence type="ECO:0000256" key="2">
    <source>
        <dbReference type="PIRSR" id="PIRSR613078-2"/>
    </source>
</evidence>
<protein>
    <submittedName>
        <fullName evidence="4">Phosphoglycerate mutase</fullName>
    </submittedName>
</protein>
<dbReference type="InterPro" id="IPR013078">
    <property type="entry name" value="His_Pase_superF_clade-1"/>
</dbReference>
<dbReference type="PROSITE" id="PS00175">
    <property type="entry name" value="PG_MUTASE"/>
    <property type="match status" value="1"/>
</dbReference>
<dbReference type="GO" id="GO:0043456">
    <property type="term" value="P:regulation of pentose-phosphate shunt"/>
    <property type="evidence" value="ECO:0007669"/>
    <property type="project" value="TreeGrafter"/>
</dbReference>
<feature type="region of interest" description="Disordered" evidence="3">
    <location>
        <begin position="270"/>
        <end position="295"/>
    </location>
</feature>
<sequence>MRLFLIRHGETLDNVAGVYAGSRDSALTAHGVIQARRLANHLAALAPTIGPIRHIFSSDLQRAANTAQAIVDAHVPKMAVAAEGATAPVGVERLKLVKLPELRERDFGAAEGKSFSTPHPDAESQDAMAARVGRFIQGHLVPVLDNHIGHRGEISIVVVAHGIILNVLLRVLLSTFAPVELERLQRGAKRPPYLVSWGNTGYVEASLSARSTDPASLPPQLKPVKPAIKLTVTRVNVTDHLRDLKRTRGGIGSAKFDSKQRTMDSFMRRAVPPVTPTSSEAAPAAPAAKKRKLEK</sequence>
<evidence type="ECO:0000256" key="3">
    <source>
        <dbReference type="SAM" id="MobiDB-lite"/>
    </source>
</evidence>
<feature type="binding site" evidence="2">
    <location>
        <begin position="7"/>
        <end position="14"/>
    </location>
    <ligand>
        <name>substrate</name>
    </ligand>
</feature>
<accession>A0AAN6N573</accession>
<name>A0AAN6N573_9PEZI</name>
<dbReference type="PANTHER" id="PTHR46517">
    <property type="entry name" value="FRUCTOSE-2,6-BISPHOSPHATASE TIGAR"/>
    <property type="match status" value="1"/>
</dbReference>
<keyword evidence="1" id="KW-0378">Hydrolase</keyword>
<gene>
    <name evidence="4" type="ORF">QBC46DRAFT_263683</name>
</gene>
<dbReference type="PANTHER" id="PTHR46517:SF1">
    <property type="entry name" value="FRUCTOSE-2,6-BISPHOSPHATASE TIGAR"/>
    <property type="match status" value="1"/>
</dbReference>
<dbReference type="SUPFAM" id="SSF53254">
    <property type="entry name" value="Phosphoglycerate mutase-like"/>
    <property type="match status" value="1"/>
</dbReference>
<dbReference type="SMART" id="SM00855">
    <property type="entry name" value="PGAM"/>
    <property type="match status" value="1"/>
</dbReference>
<dbReference type="GO" id="GO:0045820">
    <property type="term" value="P:negative regulation of glycolytic process"/>
    <property type="evidence" value="ECO:0007669"/>
    <property type="project" value="TreeGrafter"/>
</dbReference>
<dbReference type="AlphaFoldDB" id="A0AAN6N573"/>
<proteinExistence type="predicted"/>
<organism evidence="4 5">
    <name type="scientific">Diplogelasinospora grovesii</name>
    <dbReference type="NCBI Taxonomy" id="303347"/>
    <lineage>
        <taxon>Eukaryota</taxon>
        <taxon>Fungi</taxon>
        <taxon>Dikarya</taxon>
        <taxon>Ascomycota</taxon>
        <taxon>Pezizomycotina</taxon>
        <taxon>Sordariomycetes</taxon>
        <taxon>Sordariomycetidae</taxon>
        <taxon>Sordariales</taxon>
        <taxon>Diplogelasinosporaceae</taxon>
        <taxon>Diplogelasinospora</taxon>
    </lineage>
</organism>
<evidence type="ECO:0000313" key="4">
    <source>
        <dbReference type="EMBL" id="KAK3939294.1"/>
    </source>
</evidence>
<dbReference type="CDD" id="cd07067">
    <property type="entry name" value="HP_PGM_like"/>
    <property type="match status" value="1"/>
</dbReference>
<dbReference type="InterPro" id="IPR001345">
    <property type="entry name" value="PG/BPGM_mutase_AS"/>
</dbReference>
<keyword evidence="5" id="KW-1185">Reference proteome</keyword>
<evidence type="ECO:0000256" key="1">
    <source>
        <dbReference type="ARBA" id="ARBA00022801"/>
    </source>
</evidence>
<evidence type="ECO:0000313" key="5">
    <source>
        <dbReference type="Proteomes" id="UP001303473"/>
    </source>
</evidence>
<feature type="binding site" evidence="2">
    <location>
        <position position="62"/>
    </location>
    <ligand>
        <name>substrate</name>
    </ligand>
</feature>
<dbReference type="GO" id="GO:0004331">
    <property type="term" value="F:fructose-2,6-bisphosphate 2-phosphatase activity"/>
    <property type="evidence" value="ECO:0007669"/>
    <property type="project" value="TreeGrafter"/>
</dbReference>
<dbReference type="Gene3D" id="3.40.50.1240">
    <property type="entry name" value="Phosphoglycerate mutase-like"/>
    <property type="match status" value="1"/>
</dbReference>
<dbReference type="GO" id="GO:0005829">
    <property type="term" value="C:cytosol"/>
    <property type="evidence" value="ECO:0007669"/>
    <property type="project" value="TreeGrafter"/>
</dbReference>